<keyword evidence="1" id="KW-0812">Transmembrane</keyword>
<feature type="domain" description="DUF3592" evidence="2">
    <location>
        <begin position="61"/>
        <end position="130"/>
    </location>
</feature>
<protein>
    <recommendedName>
        <fullName evidence="2">DUF3592 domain-containing protein</fullName>
    </recommendedName>
</protein>
<dbReference type="InterPro" id="IPR021994">
    <property type="entry name" value="DUF3592"/>
</dbReference>
<reference evidence="3" key="1">
    <citation type="submission" date="2018-06" db="EMBL/GenBank/DDBJ databases">
        <authorList>
            <person name="Zhirakovskaya E."/>
        </authorList>
    </citation>
    <scope>NUCLEOTIDE SEQUENCE</scope>
</reference>
<feature type="transmembrane region" description="Helical" evidence="1">
    <location>
        <begin position="6"/>
        <end position="26"/>
    </location>
</feature>
<evidence type="ECO:0000313" key="3">
    <source>
        <dbReference type="EMBL" id="VAX38271.1"/>
    </source>
</evidence>
<organism evidence="3">
    <name type="scientific">hydrothermal vent metagenome</name>
    <dbReference type="NCBI Taxonomy" id="652676"/>
    <lineage>
        <taxon>unclassified sequences</taxon>
        <taxon>metagenomes</taxon>
        <taxon>ecological metagenomes</taxon>
    </lineage>
</organism>
<keyword evidence="1" id="KW-0472">Membrane</keyword>
<dbReference type="AlphaFoldDB" id="A0A3B1DH81"/>
<evidence type="ECO:0000256" key="1">
    <source>
        <dbReference type="SAM" id="Phobius"/>
    </source>
</evidence>
<dbReference type="EMBL" id="UOGJ01000153">
    <property type="protein sequence ID" value="VAX38271.1"/>
    <property type="molecule type" value="Genomic_DNA"/>
</dbReference>
<name>A0A3B1DH81_9ZZZZ</name>
<keyword evidence="1" id="KW-1133">Transmembrane helix</keyword>
<evidence type="ECO:0000259" key="2">
    <source>
        <dbReference type="Pfam" id="PF12158"/>
    </source>
</evidence>
<dbReference type="Pfam" id="PF12158">
    <property type="entry name" value="DUF3592"/>
    <property type="match status" value="1"/>
</dbReference>
<gene>
    <name evidence="3" type="ORF">MNBD_UNCLBAC01-2045</name>
</gene>
<sequence length="166" mass="19003">MIENFGPLIIGMASLLGGLYLIIVSVQKIRLAKGNANNWPQTNGKVIKASKQRLNFGSIKSKNKKANSYVLDFEYEYIVDGQKFTSTKPLFFGLYLYGEIEQFLSRYPKGKNICVYYHPQHHDKAVIETTLYEKSGKHEISFGILLLTLAVIMFAIRFDVVLKWMQ</sequence>
<proteinExistence type="predicted"/>
<feature type="transmembrane region" description="Helical" evidence="1">
    <location>
        <begin position="140"/>
        <end position="158"/>
    </location>
</feature>
<accession>A0A3B1DH81</accession>